<dbReference type="SUPFAM" id="SSF51306">
    <property type="entry name" value="LexA/Signal peptidase"/>
    <property type="match status" value="1"/>
</dbReference>
<dbReference type="Pfam" id="PF10502">
    <property type="entry name" value="Peptidase_S26"/>
    <property type="match status" value="2"/>
</dbReference>
<comment type="caution">
    <text evidence="9">The sequence shown here is derived from an EMBL/GenBank/DDBJ whole genome shotgun (WGS) entry which is preliminary data.</text>
</comment>
<evidence type="ECO:0000256" key="5">
    <source>
        <dbReference type="ARBA" id="ARBA00023136"/>
    </source>
</evidence>
<feature type="active site" evidence="7">
    <location>
        <position position="54"/>
    </location>
</feature>
<dbReference type="FunFam" id="2.10.109.10:FF:000015">
    <property type="entry name" value="Mitochondrial inner membrane protease subunit 1"/>
    <property type="match status" value="1"/>
</dbReference>
<dbReference type="GO" id="GO:0004252">
    <property type="term" value="F:serine-type endopeptidase activity"/>
    <property type="evidence" value="ECO:0007669"/>
    <property type="project" value="InterPro"/>
</dbReference>
<name>A0A168B097_9EURO</name>
<keyword evidence="10" id="KW-1185">Reference proteome</keyword>
<dbReference type="EMBL" id="AZGZ01000006">
    <property type="protein sequence ID" value="KZZ94605.1"/>
    <property type="molecule type" value="Genomic_DNA"/>
</dbReference>
<sequence length="187" mass="20949">MPKPTIPLHLYTPPPQRSPGFTLAKWLFIGTSLFCGHIVFSERCFYINGAWGPSMYPTLETNGQFLLGSMRYKYGKGIGVGDVIIFKNPLYLNDHVAKRVIGMPGDLVLRNTPPGDNRRHPKELMVEVPEGHVWVAGDNLPWSRDSRMYGPVPLGLVKGKLIAKGNSPFSWTRVRNTLEPAKFADDE</sequence>
<dbReference type="InterPro" id="IPR052064">
    <property type="entry name" value="Mito_IMP1_subunit"/>
</dbReference>
<evidence type="ECO:0000313" key="9">
    <source>
        <dbReference type="EMBL" id="KZZ94605.1"/>
    </source>
</evidence>
<evidence type="ECO:0000256" key="2">
    <source>
        <dbReference type="ARBA" id="ARBA00022792"/>
    </source>
</evidence>
<evidence type="ECO:0000256" key="1">
    <source>
        <dbReference type="ARBA" id="ARBA00004273"/>
    </source>
</evidence>
<keyword evidence="5" id="KW-0472">Membrane</keyword>
<evidence type="ECO:0000256" key="7">
    <source>
        <dbReference type="PIRSR" id="PIRSR600223-1"/>
    </source>
</evidence>
<evidence type="ECO:0000259" key="8">
    <source>
        <dbReference type="Pfam" id="PF10502"/>
    </source>
</evidence>
<evidence type="ECO:0000256" key="3">
    <source>
        <dbReference type="ARBA" id="ARBA00022801"/>
    </source>
</evidence>
<dbReference type="PANTHER" id="PTHR12383:SF16">
    <property type="entry name" value="MITOCHONDRIAL INNER MEMBRANE PROTEASE SUBUNIT 1"/>
    <property type="match status" value="1"/>
</dbReference>
<dbReference type="InterPro" id="IPR019533">
    <property type="entry name" value="Peptidase_S26"/>
</dbReference>
<feature type="domain" description="Peptidase S26" evidence="8">
    <location>
        <begin position="51"/>
        <end position="109"/>
    </location>
</feature>
<dbReference type="VEuPathDB" id="FungiDB:AAP_01905"/>
<evidence type="ECO:0000256" key="4">
    <source>
        <dbReference type="ARBA" id="ARBA00023128"/>
    </source>
</evidence>
<comment type="similarity">
    <text evidence="6">Belongs to the peptidase S26 family. IMP1 subfamily.</text>
</comment>
<dbReference type="OrthoDB" id="308440at2759"/>
<feature type="active site" evidence="7">
    <location>
        <position position="98"/>
    </location>
</feature>
<keyword evidence="2" id="KW-0999">Mitochondrion inner membrane</keyword>
<evidence type="ECO:0000256" key="6">
    <source>
        <dbReference type="ARBA" id="ARBA00038445"/>
    </source>
</evidence>
<keyword evidence="3" id="KW-0378">Hydrolase</keyword>
<dbReference type="InterPro" id="IPR019758">
    <property type="entry name" value="Pept_S26A_signal_pept_1_CS"/>
</dbReference>
<proteinExistence type="inferred from homology"/>
<comment type="subcellular location">
    <subcellularLocation>
        <location evidence="1">Mitochondrion inner membrane</location>
    </subcellularLocation>
</comment>
<dbReference type="InterPro" id="IPR036286">
    <property type="entry name" value="LexA/Signal_pep-like_sf"/>
</dbReference>
<dbReference type="CDD" id="cd06530">
    <property type="entry name" value="S26_SPase_I"/>
    <property type="match status" value="1"/>
</dbReference>
<accession>A0A168B097</accession>
<dbReference type="PRINTS" id="PR00727">
    <property type="entry name" value="LEADERPTASE"/>
</dbReference>
<dbReference type="Proteomes" id="UP000242877">
    <property type="component" value="Unassembled WGS sequence"/>
</dbReference>
<dbReference type="InterPro" id="IPR000223">
    <property type="entry name" value="Pept_S26A_signal_pept_1"/>
</dbReference>
<dbReference type="GO" id="GO:0006465">
    <property type="term" value="P:signal peptide processing"/>
    <property type="evidence" value="ECO:0007669"/>
    <property type="project" value="InterPro"/>
</dbReference>
<feature type="domain" description="Peptidase S26" evidence="8">
    <location>
        <begin position="126"/>
        <end position="161"/>
    </location>
</feature>
<dbReference type="Gene3D" id="2.10.109.10">
    <property type="entry name" value="Umud Fragment, subunit A"/>
    <property type="match status" value="1"/>
</dbReference>
<dbReference type="GO" id="GO:0042720">
    <property type="term" value="C:mitochondrial inner membrane peptidase complex"/>
    <property type="evidence" value="ECO:0007669"/>
    <property type="project" value="TreeGrafter"/>
</dbReference>
<evidence type="ECO:0000313" key="10">
    <source>
        <dbReference type="Proteomes" id="UP000242877"/>
    </source>
</evidence>
<reference evidence="9 10" key="1">
    <citation type="journal article" date="2016" name="Genome Biol. Evol.">
        <title>Divergent and convergent evolution of fungal pathogenicity.</title>
        <authorList>
            <person name="Shang Y."/>
            <person name="Xiao G."/>
            <person name="Zheng P."/>
            <person name="Cen K."/>
            <person name="Zhan S."/>
            <person name="Wang C."/>
        </authorList>
    </citation>
    <scope>NUCLEOTIDE SEQUENCE [LARGE SCALE GENOMIC DNA]</scope>
    <source>
        <strain evidence="9 10">ARSEF 7405</strain>
    </source>
</reference>
<dbReference type="PANTHER" id="PTHR12383">
    <property type="entry name" value="PROTEASE FAMILY S26 MITOCHONDRIAL INNER MEMBRANE PROTEASE-RELATED"/>
    <property type="match status" value="1"/>
</dbReference>
<keyword evidence="4" id="KW-0496">Mitochondrion</keyword>
<gene>
    <name evidence="9" type="ORF">AAP_01905</name>
</gene>
<dbReference type="AlphaFoldDB" id="A0A168B097"/>
<dbReference type="GO" id="GO:0006627">
    <property type="term" value="P:protein processing involved in protein targeting to mitochondrion"/>
    <property type="evidence" value="ECO:0007669"/>
    <property type="project" value="TreeGrafter"/>
</dbReference>
<protein>
    <submittedName>
        <fullName evidence="9">Mitochondrial inner membrane protease subunit 1</fullName>
    </submittedName>
</protein>
<organism evidence="9 10">
    <name type="scientific">Ascosphaera apis ARSEF 7405</name>
    <dbReference type="NCBI Taxonomy" id="392613"/>
    <lineage>
        <taxon>Eukaryota</taxon>
        <taxon>Fungi</taxon>
        <taxon>Dikarya</taxon>
        <taxon>Ascomycota</taxon>
        <taxon>Pezizomycotina</taxon>
        <taxon>Eurotiomycetes</taxon>
        <taxon>Eurotiomycetidae</taxon>
        <taxon>Onygenales</taxon>
        <taxon>Ascosphaeraceae</taxon>
        <taxon>Ascosphaera</taxon>
    </lineage>
</organism>
<keyword evidence="9" id="KW-0645">Protease</keyword>
<dbReference type="PROSITE" id="PS00761">
    <property type="entry name" value="SPASE_I_3"/>
    <property type="match status" value="1"/>
</dbReference>